<feature type="domain" description="Hydantoinase A/oxoprolinase" evidence="1">
    <location>
        <begin position="192"/>
        <end position="364"/>
    </location>
</feature>
<dbReference type="InterPro" id="IPR008040">
    <property type="entry name" value="Hydant_A_N"/>
</dbReference>
<dbReference type="EMBL" id="CP048711">
    <property type="protein sequence ID" value="QIB67020.1"/>
    <property type="molecule type" value="Genomic_DNA"/>
</dbReference>
<dbReference type="InterPro" id="IPR045079">
    <property type="entry name" value="Oxoprolinase-like"/>
</dbReference>
<dbReference type="GO" id="GO:0016787">
    <property type="term" value="F:hydrolase activity"/>
    <property type="evidence" value="ECO:0007669"/>
    <property type="project" value="InterPro"/>
</dbReference>
<organism evidence="3 4">
    <name type="scientific">Kineobactrum salinum</name>
    <dbReference type="NCBI Taxonomy" id="2708301"/>
    <lineage>
        <taxon>Bacteria</taxon>
        <taxon>Pseudomonadati</taxon>
        <taxon>Pseudomonadota</taxon>
        <taxon>Gammaproteobacteria</taxon>
        <taxon>Cellvibrionales</taxon>
        <taxon>Halieaceae</taxon>
        <taxon>Kineobactrum</taxon>
    </lineage>
</organism>
<gene>
    <name evidence="3" type="ORF">G3T16_18105</name>
</gene>
<evidence type="ECO:0000259" key="1">
    <source>
        <dbReference type="Pfam" id="PF01968"/>
    </source>
</evidence>
<evidence type="ECO:0000313" key="4">
    <source>
        <dbReference type="Proteomes" id="UP000477680"/>
    </source>
</evidence>
<dbReference type="Pfam" id="PF05378">
    <property type="entry name" value="Hydant_A_N"/>
    <property type="match status" value="1"/>
</dbReference>
<name>A0A6C0U4D6_9GAMM</name>
<sequence length="520" mass="54689">MRIGVDVGGTNTDAVLMRGDKVLASCKKPTTSNVSDGIVAAIETVLGTSSVPASDVRAVMIGTTHFTNAFVERRNLLDVGVLRVALPAARGIPPLIDWPEAFLAEIGSHCEMVTGGYHFDGRLNAAMDERAVAAAARTFQDKGIRSVAVTGLFSPVNPSMEERAAEILRQEMGDDVAITLSHEIGRIGLLERENATVMNACLVDMSRQVVASFRHALKTLGITAPFYISQNDGTLMDSGMVERYPVLTFASGPTNSMRGAAYLSGLQEALVADIGGTTTDIGMLCKGFPRESSVTVDIGGVRTNFRMPDILALGLGGGSLVREQGSGITIGPRSVGYQLTQKALVFGGDTLTASDIAVAAGYADFGDATRVRHLSADLIEQSVVEIHRKIAEGIDRMKVSAELVPLVLVGGGSVLVDRDIPGVSEVVTPNHAGVANAIGASIAQVSGEIDRVFSYEELGREAALATATEEAVKRARHGGADPETIKVIDIEELPLAYVPGGAVRLRVKVAGALAFDQEQP</sequence>
<evidence type="ECO:0000259" key="2">
    <source>
        <dbReference type="Pfam" id="PF05378"/>
    </source>
</evidence>
<dbReference type="Pfam" id="PF01968">
    <property type="entry name" value="Hydantoinase_A"/>
    <property type="match status" value="1"/>
</dbReference>
<dbReference type="InterPro" id="IPR002821">
    <property type="entry name" value="Hydantoinase_A"/>
</dbReference>
<dbReference type="Gene3D" id="3.30.420.40">
    <property type="match status" value="1"/>
</dbReference>
<reference evidence="3 4" key="1">
    <citation type="submission" date="2020-02" db="EMBL/GenBank/DDBJ databases">
        <title>Genome sequencing for Kineobactrum sp. M2.</title>
        <authorList>
            <person name="Park S.-J."/>
        </authorList>
    </citation>
    <scope>NUCLEOTIDE SEQUENCE [LARGE SCALE GENOMIC DNA]</scope>
    <source>
        <strain evidence="3 4">M2</strain>
    </source>
</reference>
<protein>
    <submittedName>
        <fullName evidence="3">Hydantoinase/oxoprolinase family protein</fullName>
    </submittedName>
</protein>
<dbReference type="AlphaFoldDB" id="A0A6C0U4D6"/>
<dbReference type="InterPro" id="IPR043129">
    <property type="entry name" value="ATPase_NBD"/>
</dbReference>
<feature type="domain" description="Hydantoinase/oxoprolinase N-terminal" evidence="2">
    <location>
        <begin position="2"/>
        <end position="171"/>
    </location>
</feature>
<dbReference type="KEGG" id="kim:G3T16_18105"/>
<proteinExistence type="predicted"/>
<keyword evidence="4" id="KW-1185">Reference proteome</keyword>
<dbReference type="Proteomes" id="UP000477680">
    <property type="component" value="Chromosome"/>
</dbReference>
<dbReference type="PANTHER" id="PTHR11365">
    <property type="entry name" value="5-OXOPROLINASE RELATED"/>
    <property type="match status" value="1"/>
</dbReference>
<accession>A0A6C0U4D6</accession>
<dbReference type="RefSeq" id="WP_163496448.1">
    <property type="nucleotide sequence ID" value="NZ_CP048711.1"/>
</dbReference>
<dbReference type="SUPFAM" id="SSF53067">
    <property type="entry name" value="Actin-like ATPase domain"/>
    <property type="match status" value="2"/>
</dbReference>
<evidence type="ECO:0000313" key="3">
    <source>
        <dbReference type="EMBL" id="QIB67020.1"/>
    </source>
</evidence>
<dbReference type="PANTHER" id="PTHR11365:SF10">
    <property type="entry name" value="HYDANTOINASE_OXOPROLINASE"/>
    <property type="match status" value="1"/>
</dbReference>